<evidence type="ECO:0000313" key="2">
    <source>
        <dbReference type="EMBL" id="MFD1232624.1"/>
    </source>
</evidence>
<comment type="caution">
    <text evidence="2">The sequence shown here is derived from an EMBL/GenBank/DDBJ whole genome shotgun (WGS) entry which is preliminary data.</text>
</comment>
<dbReference type="EMBL" id="JBHTMB010000027">
    <property type="protein sequence ID" value="MFD1232624.1"/>
    <property type="molecule type" value="Genomic_DNA"/>
</dbReference>
<protein>
    <submittedName>
        <fullName evidence="2">Metallophosphoesterase</fullName>
    </submittedName>
</protein>
<reference evidence="3" key="1">
    <citation type="journal article" date="2019" name="Int. J. Syst. Evol. Microbiol.">
        <title>The Global Catalogue of Microorganisms (GCM) 10K type strain sequencing project: providing services to taxonomists for standard genome sequencing and annotation.</title>
        <authorList>
            <consortium name="The Broad Institute Genomics Platform"/>
            <consortium name="The Broad Institute Genome Sequencing Center for Infectious Disease"/>
            <person name="Wu L."/>
            <person name="Ma J."/>
        </authorList>
    </citation>
    <scope>NUCLEOTIDE SEQUENCE [LARGE SCALE GENOMIC DNA]</scope>
    <source>
        <strain evidence="3">CCUG 49018</strain>
    </source>
</reference>
<proteinExistence type="predicted"/>
<accession>A0ABW3VEZ0</accession>
<dbReference type="InterPro" id="IPR029052">
    <property type="entry name" value="Metallo-depent_PP-like"/>
</dbReference>
<gene>
    <name evidence="2" type="ORF">ACFQ34_04955</name>
</gene>
<dbReference type="RefSeq" id="WP_339124553.1">
    <property type="nucleotide sequence ID" value="NZ_BAABKS010000057.1"/>
</dbReference>
<dbReference type="InterPro" id="IPR004843">
    <property type="entry name" value="Calcineurin-like_PHP"/>
</dbReference>
<sequence>MRVHVVSDVHGDVEGLARAGEGADALVVLGDLIDFIDYADPTGGIVGTVLGADVSAELARLRRSADRHALRAYATEAWKAVGNPRALVEEAVAEQYARLFAVLPAPTWAIPGNVDVPHLWAQHAGPHVHLPDGKVAEIGGLRFAFVGGAPLPRGVAFTPGPAWRPNLVSWDDYAAVVDGFSAVDVLCSHVPPALPELAYDVVTRGPEATGPGLVEVIDRDRPRAALSGHVHQPLAQRVRRGRTECVNVGYFRRRPTPYVLRW</sequence>
<feature type="domain" description="Calcineurin-like phosphoesterase" evidence="1">
    <location>
        <begin position="1"/>
        <end position="233"/>
    </location>
</feature>
<name>A0ABW3VEZ0_9PSEU</name>
<keyword evidence="3" id="KW-1185">Reference proteome</keyword>
<dbReference type="SUPFAM" id="SSF56300">
    <property type="entry name" value="Metallo-dependent phosphatases"/>
    <property type="match status" value="1"/>
</dbReference>
<dbReference type="Pfam" id="PF00149">
    <property type="entry name" value="Metallophos"/>
    <property type="match status" value="1"/>
</dbReference>
<evidence type="ECO:0000313" key="3">
    <source>
        <dbReference type="Proteomes" id="UP001597182"/>
    </source>
</evidence>
<evidence type="ECO:0000259" key="1">
    <source>
        <dbReference type="Pfam" id="PF00149"/>
    </source>
</evidence>
<organism evidence="2 3">
    <name type="scientific">Pseudonocardia benzenivorans</name>
    <dbReference type="NCBI Taxonomy" id="228005"/>
    <lineage>
        <taxon>Bacteria</taxon>
        <taxon>Bacillati</taxon>
        <taxon>Actinomycetota</taxon>
        <taxon>Actinomycetes</taxon>
        <taxon>Pseudonocardiales</taxon>
        <taxon>Pseudonocardiaceae</taxon>
        <taxon>Pseudonocardia</taxon>
    </lineage>
</organism>
<dbReference type="Gene3D" id="3.60.21.10">
    <property type="match status" value="1"/>
</dbReference>
<dbReference type="Proteomes" id="UP001597182">
    <property type="component" value="Unassembled WGS sequence"/>
</dbReference>